<dbReference type="AlphaFoldDB" id="A0A7L4WFH7"/>
<sequence>MSDKLRSNLSAANAAVSQFRIGNASVQYFSLEESNIVGMKNAEEISNSIISDIAKLESAIKMQADKFPKLAAVIEERDKLDASDLTTMTWGF</sequence>
<name>A0A7L4WFH7_9LACT</name>
<proteinExistence type="predicted"/>
<dbReference type="EMBL" id="CP017195">
    <property type="protein sequence ID" value="QDJ27872.1"/>
    <property type="molecule type" value="Genomic_DNA"/>
</dbReference>
<dbReference type="EMBL" id="JAAEDA010000001">
    <property type="protein sequence ID" value="MCJ1976521.1"/>
    <property type="molecule type" value="Genomic_DNA"/>
</dbReference>
<evidence type="ECO:0000313" key="4">
    <source>
        <dbReference type="Proteomes" id="UP001522462"/>
    </source>
</evidence>
<dbReference type="Proteomes" id="UP000516280">
    <property type="component" value="Chromosome"/>
</dbReference>
<keyword evidence="4" id="KW-1185">Reference proteome</keyword>
<accession>A0A7L4WFH7</accession>
<evidence type="ECO:0000313" key="2">
    <source>
        <dbReference type="EMBL" id="QDJ27872.1"/>
    </source>
</evidence>
<evidence type="ECO:0000313" key="1">
    <source>
        <dbReference type="EMBL" id="MCJ1976521.1"/>
    </source>
</evidence>
<evidence type="ECO:0008006" key="5">
    <source>
        <dbReference type="Google" id="ProtNLM"/>
    </source>
</evidence>
<gene>
    <name evidence="2" type="ORF">BHS01_04720</name>
    <name evidence="1" type="ORF">GYN19_00920</name>
</gene>
<protein>
    <recommendedName>
        <fullName evidence="5">TIGR04197 family type VII secretion effector</fullName>
    </recommendedName>
</protein>
<evidence type="ECO:0000313" key="3">
    <source>
        <dbReference type="Proteomes" id="UP000516280"/>
    </source>
</evidence>
<reference evidence="1" key="2">
    <citation type="submission" date="2020-01" db="EMBL/GenBank/DDBJ databases">
        <authorList>
            <person name="Hilgarth M."/>
            <person name="Vogel R.F."/>
        </authorList>
    </citation>
    <scope>NUCLEOTIDE SEQUENCE</scope>
    <source>
        <strain evidence="1">TMW21897</strain>
    </source>
</reference>
<organism evidence="2 3">
    <name type="scientific">Pseudolactococcus paracarnosus</name>
    <dbReference type="NCBI Taxonomy" id="2749962"/>
    <lineage>
        <taxon>Bacteria</taxon>
        <taxon>Bacillati</taxon>
        <taxon>Bacillota</taxon>
        <taxon>Bacilli</taxon>
        <taxon>Lactobacillales</taxon>
        <taxon>Streptococcaceae</taxon>
        <taxon>Pseudolactococcus</taxon>
    </lineage>
</organism>
<reference evidence="1 4" key="3">
    <citation type="journal article" date="2022" name="Microbiol. Res.">
        <title>Comparative genome analysis, predicted lifestyle and antimicrobial strategies of Lactococcus carnosus and Lactococcus paracarnosus isolated from meat.</title>
        <authorList>
            <person name="Werum V."/>
            <person name="Ehrmann M."/>
            <person name="Vogel R."/>
            <person name="Hilgarth M."/>
        </authorList>
    </citation>
    <scope>NUCLEOTIDE SEQUENCE [LARGE SCALE GENOMIC DNA]</scope>
    <source>
        <strain evidence="1 4">TMW21897</strain>
    </source>
</reference>
<dbReference type="KEGG" id="lpaa:BHS01_04720"/>
<dbReference type="RefSeq" id="WP_109834683.1">
    <property type="nucleotide sequence ID" value="NZ_CP017195.1"/>
</dbReference>
<reference evidence="2 3" key="1">
    <citation type="submission" date="2016-09" db="EMBL/GenBank/DDBJ databases">
        <title>Lactic acid bacteria from MAP meat Genome sequencing and assembly.</title>
        <authorList>
            <person name="Behr J."/>
            <person name="Hilgarth M."/>
            <person name="Vogel R.F."/>
        </authorList>
    </citation>
    <scope>NUCLEOTIDE SEQUENCE [LARGE SCALE GENOMIC DNA]</scope>
    <source>
        <strain evidence="2 3">TMW21615</strain>
    </source>
</reference>
<dbReference type="Proteomes" id="UP001522462">
    <property type="component" value="Unassembled WGS sequence"/>
</dbReference>